<dbReference type="SUPFAM" id="SSF51905">
    <property type="entry name" value="FAD/NAD(P)-binding domain"/>
    <property type="match status" value="1"/>
</dbReference>
<dbReference type="InterPro" id="IPR036188">
    <property type="entry name" value="FAD/NAD-bd_sf"/>
</dbReference>
<organism evidence="2">
    <name type="scientific">Oppiella nova</name>
    <dbReference type="NCBI Taxonomy" id="334625"/>
    <lineage>
        <taxon>Eukaryota</taxon>
        <taxon>Metazoa</taxon>
        <taxon>Ecdysozoa</taxon>
        <taxon>Arthropoda</taxon>
        <taxon>Chelicerata</taxon>
        <taxon>Arachnida</taxon>
        <taxon>Acari</taxon>
        <taxon>Acariformes</taxon>
        <taxon>Sarcoptiformes</taxon>
        <taxon>Oribatida</taxon>
        <taxon>Brachypylina</taxon>
        <taxon>Oppioidea</taxon>
        <taxon>Oppiidae</taxon>
        <taxon>Oppiella</taxon>
    </lineage>
</organism>
<evidence type="ECO:0000259" key="1">
    <source>
        <dbReference type="Pfam" id="PF07992"/>
    </source>
</evidence>
<dbReference type="InterPro" id="IPR023753">
    <property type="entry name" value="FAD/NAD-binding_dom"/>
</dbReference>
<dbReference type="Proteomes" id="UP000728032">
    <property type="component" value="Unassembled WGS sequence"/>
</dbReference>
<dbReference type="Pfam" id="PF07992">
    <property type="entry name" value="Pyr_redox_2"/>
    <property type="match status" value="1"/>
</dbReference>
<reference evidence="2" key="1">
    <citation type="submission" date="2020-11" db="EMBL/GenBank/DDBJ databases">
        <authorList>
            <person name="Tran Van P."/>
        </authorList>
    </citation>
    <scope>NUCLEOTIDE SEQUENCE</scope>
</reference>
<dbReference type="GO" id="GO:0016491">
    <property type="term" value="F:oxidoreductase activity"/>
    <property type="evidence" value="ECO:0007669"/>
    <property type="project" value="InterPro"/>
</dbReference>
<protein>
    <recommendedName>
        <fullName evidence="1">FAD/NAD(P)-binding domain-containing protein</fullName>
    </recommendedName>
</protein>
<dbReference type="Gene3D" id="3.50.50.60">
    <property type="entry name" value="FAD/NAD(P)-binding domain"/>
    <property type="match status" value="1"/>
</dbReference>
<dbReference type="OrthoDB" id="412005at2759"/>
<accession>A0A7R9QVA0</accession>
<sequence length="479" mass="53622">MDSYINKEVVIIGNGPSAISLSYMLSGHWPYYTSQSHPNEYLHRRLTDESELNKSLVEQDLEMLSDGLEGRSINKVSVLFDHLNHPEADFGFENPSTLEWRHRSDKVVDHVVIGKGLPGGAWHSMNDCKEILTISLGSWMQLPDMDIRNWCSEHRRESRVSLSTVANYYNNYVKTKGLMKNFKHFSSVTSLEFDEQTNKYRIDGHDSNGNHFHYMSPRVVLATGNCDRVNRMNVPGEDLPFVLHSLNELETLIAESKVKPSSDPILIVGAAESKVKPSSDPILIVGAGLSAADAVIATRFRRVPTIHAFRRHPEDPSLIFNQLPENMYPEYHCVHSKMKGKFTSSCGYEPLAMHCVKEIKANKEVLLLNMIGVDDTQLTTCVKVKVSYVLVLIGMKPNLNFIKSKSLLADLGIKKNVGIDPRSNPIAINSYTHESLASPGLYAMGPIVGDNFVRFVQGGALAITHHIHSHNNNDPSFCQ</sequence>
<evidence type="ECO:0000313" key="2">
    <source>
        <dbReference type="EMBL" id="CAD7658478.1"/>
    </source>
</evidence>
<name>A0A7R9QVA0_9ACAR</name>
<dbReference type="PANTHER" id="PTHR15192">
    <property type="entry name" value="PROTEIN CBG05349"/>
    <property type="match status" value="1"/>
</dbReference>
<keyword evidence="3" id="KW-1185">Reference proteome</keyword>
<dbReference type="EMBL" id="OC929914">
    <property type="protein sequence ID" value="CAD7658478.1"/>
    <property type="molecule type" value="Genomic_DNA"/>
</dbReference>
<dbReference type="PANTHER" id="PTHR15192:SF8">
    <property type="entry name" value="FAD_NAD(P)-BINDING DOMAIN-CONTAINING PROTEIN"/>
    <property type="match status" value="1"/>
</dbReference>
<dbReference type="InterPro" id="IPR029731">
    <property type="entry name" value="OSGIN1/2"/>
</dbReference>
<dbReference type="EMBL" id="CAJPVJ010015089">
    <property type="protein sequence ID" value="CAG2175664.1"/>
    <property type="molecule type" value="Genomic_DNA"/>
</dbReference>
<gene>
    <name evidence="2" type="ORF">ONB1V03_LOCUS15099</name>
</gene>
<feature type="domain" description="FAD/NAD(P)-binding" evidence="1">
    <location>
        <begin position="162"/>
        <end position="445"/>
    </location>
</feature>
<dbReference type="AlphaFoldDB" id="A0A7R9QVA0"/>
<evidence type="ECO:0000313" key="3">
    <source>
        <dbReference type="Proteomes" id="UP000728032"/>
    </source>
</evidence>
<proteinExistence type="predicted"/>